<name>A0AAW1UP88_9CUCU</name>
<keyword evidence="8 9" id="KW-0440">LIM domain</keyword>
<comment type="caution">
    <text evidence="11">The sequence shown here is derived from an EMBL/GenBank/DDBJ whole genome shotgun (WGS) entry which is preliminary data.</text>
</comment>
<dbReference type="GO" id="GO:0061061">
    <property type="term" value="P:muscle structure development"/>
    <property type="evidence" value="ECO:0007669"/>
    <property type="project" value="TreeGrafter"/>
</dbReference>
<dbReference type="EMBL" id="JARQZJ010000070">
    <property type="protein sequence ID" value="KAK9881780.1"/>
    <property type="molecule type" value="Genomic_DNA"/>
</dbReference>
<dbReference type="GO" id="GO:0051371">
    <property type="term" value="F:muscle alpha-actinin binding"/>
    <property type="evidence" value="ECO:0007669"/>
    <property type="project" value="TreeGrafter"/>
</dbReference>
<keyword evidence="7" id="KW-0965">Cell junction</keyword>
<evidence type="ECO:0000259" key="10">
    <source>
        <dbReference type="PROSITE" id="PS50023"/>
    </source>
</evidence>
<dbReference type="GO" id="GO:0030018">
    <property type="term" value="C:Z disc"/>
    <property type="evidence" value="ECO:0007669"/>
    <property type="project" value="TreeGrafter"/>
</dbReference>
<feature type="domain" description="LIM zinc-binding" evidence="10">
    <location>
        <begin position="65"/>
        <end position="124"/>
    </location>
</feature>
<reference evidence="11 12" key="1">
    <citation type="submission" date="2023-03" db="EMBL/GenBank/DDBJ databases">
        <title>Genome insight into feeding habits of ladybird beetles.</title>
        <authorList>
            <person name="Li H.-S."/>
            <person name="Huang Y.-H."/>
            <person name="Pang H."/>
        </authorList>
    </citation>
    <scope>NUCLEOTIDE SEQUENCE [LARGE SCALE GENOMIC DNA]</scope>
    <source>
        <strain evidence="11">SYSU_2023b</strain>
        <tissue evidence="11">Whole body</tissue>
    </source>
</reference>
<dbReference type="SMART" id="SM00132">
    <property type="entry name" value="LIM"/>
    <property type="match status" value="3"/>
</dbReference>
<dbReference type="PANTHER" id="PTHR24214">
    <property type="entry name" value="PDZ AND LIM DOMAIN PROTEIN ZASP"/>
    <property type="match status" value="1"/>
</dbReference>
<dbReference type="Pfam" id="PF00412">
    <property type="entry name" value="LIM"/>
    <property type="match status" value="3"/>
</dbReference>
<dbReference type="SUPFAM" id="SSF57716">
    <property type="entry name" value="Glucocorticoid receptor-like (DNA-binding domain)"/>
    <property type="match status" value="3"/>
</dbReference>
<evidence type="ECO:0000256" key="5">
    <source>
        <dbReference type="ARBA" id="ARBA00022737"/>
    </source>
</evidence>
<comment type="subcellular location">
    <subcellularLocation>
        <location evidence="1">Cell junction</location>
    </subcellularLocation>
    <subcellularLocation>
        <location evidence="2">Cytoplasm</location>
    </subcellularLocation>
</comment>
<evidence type="ECO:0000256" key="9">
    <source>
        <dbReference type="PROSITE-ProRule" id="PRU00125"/>
    </source>
</evidence>
<evidence type="ECO:0000313" key="12">
    <source>
        <dbReference type="Proteomes" id="UP001431783"/>
    </source>
</evidence>
<evidence type="ECO:0000256" key="1">
    <source>
        <dbReference type="ARBA" id="ARBA00004282"/>
    </source>
</evidence>
<protein>
    <recommendedName>
        <fullName evidence="10">LIM zinc-binding domain-containing protein</fullName>
    </recommendedName>
</protein>
<evidence type="ECO:0000256" key="8">
    <source>
        <dbReference type="ARBA" id="ARBA00023038"/>
    </source>
</evidence>
<evidence type="ECO:0000256" key="4">
    <source>
        <dbReference type="ARBA" id="ARBA00022723"/>
    </source>
</evidence>
<keyword evidence="5" id="KW-0677">Repeat</keyword>
<evidence type="ECO:0000313" key="11">
    <source>
        <dbReference type="EMBL" id="KAK9881780.1"/>
    </source>
</evidence>
<dbReference type="AlphaFoldDB" id="A0AAW1UP88"/>
<organism evidence="11 12">
    <name type="scientific">Henosepilachna vigintioctopunctata</name>
    <dbReference type="NCBI Taxonomy" id="420089"/>
    <lineage>
        <taxon>Eukaryota</taxon>
        <taxon>Metazoa</taxon>
        <taxon>Ecdysozoa</taxon>
        <taxon>Arthropoda</taxon>
        <taxon>Hexapoda</taxon>
        <taxon>Insecta</taxon>
        <taxon>Pterygota</taxon>
        <taxon>Neoptera</taxon>
        <taxon>Endopterygota</taxon>
        <taxon>Coleoptera</taxon>
        <taxon>Polyphaga</taxon>
        <taxon>Cucujiformia</taxon>
        <taxon>Coccinelloidea</taxon>
        <taxon>Coccinellidae</taxon>
        <taxon>Epilachninae</taxon>
        <taxon>Epilachnini</taxon>
        <taxon>Henosepilachna</taxon>
    </lineage>
</organism>
<dbReference type="Gene3D" id="2.10.110.10">
    <property type="entry name" value="Cysteine Rich Protein"/>
    <property type="match status" value="3"/>
</dbReference>
<dbReference type="InterPro" id="IPR001781">
    <property type="entry name" value="Znf_LIM"/>
</dbReference>
<sequence>MNKQKIICAGCKQAIYNTFLRALGQSWHLEHFKCVKCQKIISTQTFFEKNGQAYCKNDFLKSFCHKCSKCHDYITEEVVNALGKFWHVQCFTCTTCNTPIKPPYFFQRDGKPYCNDDYAKHFTPLCTGCGEHIFEEYLEIRGRKFHTNCFLCKNCEMPIKKKFLTVGREQICTDCKKAQEDKKKPCRKKCCIK</sequence>
<keyword evidence="12" id="KW-1185">Reference proteome</keyword>
<evidence type="ECO:0000256" key="3">
    <source>
        <dbReference type="ARBA" id="ARBA00022490"/>
    </source>
</evidence>
<evidence type="ECO:0000256" key="7">
    <source>
        <dbReference type="ARBA" id="ARBA00022949"/>
    </source>
</evidence>
<evidence type="ECO:0000256" key="2">
    <source>
        <dbReference type="ARBA" id="ARBA00004496"/>
    </source>
</evidence>
<dbReference type="FunFam" id="2.10.110.10:FF:000020">
    <property type="entry name" value="PDZ and LIM domain protein 5"/>
    <property type="match status" value="1"/>
</dbReference>
<proteinExistence type="predicted"/>
<dbReference type="PANTHER" id="PTHR24214:SF38">
    <property type="entry name" value="PDZ AND LIM DOMAIN PROTEIN ZASP-RELATED"/>
    <property type="match status" value="1"/>
</dbReference>
<dbReference type="GO" id="GO:0005912">
    <property type="term" value="C:adherens junction"/>
    <property type="evidence" value="ECO:0007669"/>
    <property type="project" value="TreeGrafter"/>
</dbReference>
<dbReference type="GO" id="GO:0001725">
    <property type="term" value="C:stress fiber"/>
    <property type="evidence" value="ECO:0007669"/>
    <property type="project" value="TreeGrafter"/>
</dbReference>
<keyword evidence="3" id="KW-0963">Cytoplasm</keyword>
<dbReference type="FunFam" id="2.10.110.10:FF:000008">
    <property type="entry name" value="Paxillin isoform 1"/>
    <property type="match status" value="1"/>
</dbReference>
<feature type="domain" description="LIM zinc-binding" evidence="10">
    <location>
        <begin position="6"/>
        <end position="63"/>
    </location>
</feature>
<dbReference type="InterPro" id="IPR050604">
    <property type="entry name" value="PDZ-LIM_domain"/>
</dbReference>
<accession>A0AAW1UP88</accession>
<dbReference type="PROSITE" id="PS50023">
    <property type="entry name" value="LIM_DOMAIN_2"/>
    <property type="match status" value="2"/>
</dbReference>
<dbReference type="GO" id="GO:0031941">
    <property type="term" value="C:filamentous actin"/>
    <property type="evidence" value="ECO:0007669"/>
    <property type="project" value="TreeGrafter"/>
</dbReference>
<keyword evidence="4 9" id="KW-0479">Metal-binding</keyword>
<dbReference type="GO" id="GO:0007507">
    <property type="term" value="P:heart development"/>
    <property type="evidence" value="ECO:0007669"/>
    <property type="project" value="TreeGrafter"/>
</dbReference>
<gene>
    <name evidence="11" type="ORF">WA026_017298</name>
</gene>
<dbReference type="PROSITE" id="PS00478">
    <property type="entry name" value="LIM_DOMAIN_1"/>
    <property type="match status" value="3"/>
</dbReference>
<dbReference type="GO" id="GO:0046872">
    <property type="term" value="F:metal ion binding"/>
    <property type="evidence" value="ECO:0007669"/>
    <property type="project" value="UniProtKB-KW"/>
</dbReference>
<dbReference type="GO" id="GO:0003779">
    <property type="term" value="F:actin binding"/>
    <property type="evidence" value="ECO:0007669"/>
    <property type="project" value="TreeGrafter"/>
</dbReference>
<keyword evidence="6 9" id="KW-0862">Zinc</keyword>
<dbReference type="Proteomes" id="UP001431783">
    <property type="component" value="Unassembled WGS sequence"/>
</dbReference>
<evidence type="ECO:0000256" key="6">
    <source>
        <dbReference type="ARBA" id="ARBA00022833"/>
    </source>
</evidence>
<dbReference type="GO" id="GO:0030036">
    <property type="term" value="P:actin cytoskeleton organization"/>
    <property type="evidence" value="ECO:0007669"/>
    <property type="project" value="TreeGrafter"/>
</dbReference>